<reference evidence="5" key="1">
    <citation type="submission" date="2020-07" db="EMBL/GenBank/DDBJ databases">
        <title>The High-quality genome of the commercially important snow crab, Chionoecetes opilio.</title>
        <authorList>
            <person name="Jeong J.-H."/>
            <person name="Ryu S."/>
        </authorList>
    </citation>
    <scope>NUCLEOTIDE SEQUENCE</scope>
    <source>
        <strain evidence="5">MADBK_172401_WGS</strain>
        <tissue evidence="5">Digestive gland</tissue>
    </source>
</reference>
<feature type="domain" description="Peptidase C1A papain C-terminal" evidence="4">
    <location>
        <begin position="203"/>
        <end position="433"/>
    </location>
</feature>
<gene>
    <name evidence="5" type="primary">F26E4.3_1</name>
    <name evidence="5" type="ORF">GWK47_010857</name>
</gene>
<sequence>MATRGLATLVVVVAVAVIGAEALSPPKQNYCKNRKPSECCRDGRDDDCTVPIRDTFCYCDDFCIDHDERKGVDDDCCPDFRETRSTLSPSRVPRCNKLCASLPPPAVCIHEGKALQNGTYTFNCNKCTCLGGRMDCEDDQCLVDRDLIREVNHVRIGWTATNYSTFWGKKAKEGIAQRTGTLLSNDRTRAMLPILLHPDPRQIPRDFDARLKGEWRGLISGVRDQGWCGASWIFSTLDVAQDRQMILSRGAPVSLAPQQLLSCALKTGDCRGGYVDHAWMYLRKLGVVEESCYPYVSGAYGGVPPCQRSPRFSACKVFKMEPAYRIANKEEDIQWEIMTNGPVQALMTVHRHLFTYGSGVYSCPKTDTRSTQETGMHSVRILGWGEETFGYPPKKYWLVANSWGTEWGENGLFRIQRGNDASCGIEDFVLAVRGRRDHWAKKTSQFEFQRR</sequence>
<dbReference type="SUPFAM" id="SSF54001">
    <property type="entry name" value="Cysteine proteinases"/>
    <property type="match status" value="1"/>
</dbReference>
<dbReference type="PANTHER" id="PTHR12411">
    <property type="entry name" value="CYSTEINE PROTEASE FAMILY C1-RELATED"/>
    <property type="match status" value="1"/>
</dbReference>
<name>A0A8J4Y278_CHIOP</name>
<proteinExistence type="inferred from homology"/>
<dbReference type="PROSITE" id="PS00640">
    <property type="entry name" value="THIOL_PROTEASE_ASN"/>
    <property type="match status" value="1"/>
</dbReference>
<dbReference type="GO" id="GO:0006508">
    <property type="term" value="P:proteolysis"/>
    <property type="evidence" value="ECO:0007669"/>
    <property type="project" value="InterPro"/>
</dbReference>
<protein>
    <submittedName>
        <fullName evidence="5">Putative peptidase C1-like protein F26E4.3</fullName>
    </submittedName>
</protein>
<evidence type="ECO:0000259" key="4">
    <source>
        <dbReference type="SMART" id="SM00645"/>
    </source>
</evidence>
<evidence type="ECO:0000313" key="6">
    <source>
        <dbReference type="Proteomes" id="UP000770661"/>
    </source>
</evidence>
<accession>A0A8J4Y278</accession>
<keyword evidence="3" id="KW-0732">Signal</keyword>
<organism evidence="5 6">
    <name type="scientific">Chionoecetes opilio</name>
    <name type="common">Atlantic snow crab</name>
    <name type="synonym">Cancer opilio</name>
    <dbReference type="NCBI Taxonomy" id="41210"/>
    <lineage>
        <taxon>Eukaryota</taxon>
        <taxon>Metazoa</taxon>
        <taxon>Ecdysozoa</taxon>
        <taxon>Arthropoda</taxon>
        <taxon>Crustacea</taxon>
        <taxon>Multicrustacea</taxon>
        <taxon>Malacostraca</taxon>
        <taxon>Eumalacostraca</taxon>
        <taxon>Eucarida</taxon>
        <taxon>Decapoda</taxon>
        <taxon>Pleocyemata</taxon>
        <taxon>Brachyura</taxon>
        <taxon>Eubrachyura</taxon>
        <taxon>Majoidea</taxon>
        <taxon>Majidae</taxon>
        <taxon>Chionoecetes</taxon>
    </lineage>
</organism>
<dbReference type="InterPro" id="IPR025660">
    <property type="entry name" value="Pept_his_AS"/>
</dbReference>
<dbReference type="InterPro" id="IPR013128">
    <property type="entry name" value="Peptidase_C1A"/>
</dbReference>
<evidence type="ECO:0000256" key="1">
    <source>
        <dbReference type="ARBA" id="ARBA00008455"/>
    </source>
</evidence>
<dbReference type="Proteomes" id="UP000770661">
    <property type="component" value="Unassembled WGS sequence"/>
</dbReference>
<dbReference type="Gene3D" id="3.90.70.10">
    <property type="entry name" value="Cysteine proteinases"/>
    <property type="match status" value="1"/>
</dbReference>
<evidence type="ECO:0000256" key="3">
    <source>
        <dbReference type="SAM" id="SignalP"/>
    </source>
</evidence>
<keyword evidence="2" id="KW-1015">Disulfide bond</keyword>
<dbReference type="Pfam" id="PF00112">
    <property type="entry name" value="Peptidase_C1"/>
    <property type="match status" value="1"/>
</dbReference>
<dbReference type="EMBL" id="JACEEZ010019237">
    <property type="protein sequence ID" value="KAG0715904.1"/>
    <property type="molecule type" value="Genomic_DNA"/>
</dbReference>
<evidence type="ECO:0000313" key="5">
    <source>
        <dbReference type="EMBL" id="KAG0715904.1"/>
    </source>
</evidence>
<dbReference type="InterPro" id="IPR038765">
    <property type="entry name" value="Papain-like_cys_pep_sf"/>
</dbReference>
<comment type="similarity">
    <text evidence="1">Belongs to the peptidase C1 family.</text>
</comment>
<comment type="caution">
    <text evidence="5">The sequence shown here is derived from an EMBL/GenBank/DDBJ whole genome shotgun (WGS) entry which is preliminary data.</text>
</comment>
<feature type="chain" id="PRO_5035322211" evidence="3">
    <location>
        <begin position="23"/>
        <end position="451"/>
    </location>
</feature>
<dbReference type="InterPro" id="IPR025661">
    <property type="entry name" value="Pept_asp_AS"/>
</dbReference>
<dbReference type="PRINTS" id="PR00705">
    <property type="entry name" value="PAPAIN"/>
</dbReference>
<dbReference type="AlphaFoldDB" id="A0A8J4Y278"/>
<dbReference type="OrthoDB" id="3789175at2759"/>
<dbReference type="GO" id="GO:0008234">
    <property type="term" value="F:cysteine-type peptidase activity"/>
    <property type="evidence" value="ECO:0007669"/>
    <property type="project" value="InterPro"/>
</dbReference>
<keyword evidence="6" id="KW-1185">Reference proteome</keyword>
<dbReference type="InterPro" id="IPR000668">
    <property type="entry name" value="Peptidase_C1A_C"/>
</dbReference>
<dbReference type="PROSITE" id="PS00639">
    <property type="entry name" value="THIOL_PROTEASE_HIS"/>
    <property type="match status" value="1"/>
</dbReference>
<dbReference type="SMART" id="SM00645">
    <property type="entry name" value="Pept_C1"/>
    <property type="match status" value="1"/>
</dbReference>
<feature type="signal peptide" evidence="3">
    <location>
        <begin position="1"/>
        <end position="22"/>
    </location>
</feature>
<evidence type="ECO:0000256" key="2">
    <source>
        <dbReference type="ARBA" id="ARBA00023157"/>
    </source>
</evidence>